<reference evidence="9" key="1">
    <citation type="submission" date="2018-05" db="EMBL/GenBank/DDBJ databases">
        <authorList>
            <person name="Lanie J.A."/>
            <person name="Ng W.-L."/>
            <person name="Kazmierczak K.M."/>
            <person name="Andrzejewski T.M."/>
            <person name="Davidsen T.M."/>
            <person name="Wayne K.J."/>
            <person name="Tettelin H."/>
            <person name="Glass J.I."/>
            <person name="Rusch D."/>
            <person name="Podicherti R."/>
            <person name="Tsui H.-C.T."/>
            <person name="Winkler M.E."/>
        </authorList>
    </citation>
    <scope>NUCLEOTIDE SEQUENCE</scope>
</reference>
<dbReference type="Gene3D" id="1.10.287.80">
    <property type="entry name" value="ATP synthase, gamma subunit, helix hairpin domain"/>
    <property type="match status" value="1"/>
</dbReference>
<evidence type="ECO:0000256" key="3">
    <source>
        <dbReference type="ARBA" id="ARBA00022448"/>
    </source>
</evidence>
<dbReference type="InterPro" id="IPR000131">
    <property type="entry name" value="ATP_synth_F1_gsu"/>
</dbReference>
<comment type="similarity">
    <text evidence="2">Belongs to the ATPase gamma chain family.</text>
</comment>
<dbReference type="Pfam" id="PF00231">
    <property type="entry name" value="ATP-synt"/>
    <property type="match status" value="1"/>
</dbReference>
<organism evidence="9">
    <name type="scientific">marine metagenome</name>
    <dbReference type="NCBI Taxonomy" id="408172"/>
    <lineage>
        <taxon>unclassified sequences</taxon>
        <taxon>metagenomes</taxon>
        <taxon>ecological metagenomes</taxon>
    </lineage>
</organism>
<sequence>VPPEAEADDGEDAPQQNTDFIFEPDPARILEDLLPFSVKHTMYRLLLEAAAGEQIARRVAMKLATDNAGELTRFYTGKYNRERQASITQQIMEIVGGAEALD</sequence>
<evidence type="ECO:0000313" key="9">
    <source>
        <dbReference type="EMBL" id="SVD91543.1"/>
    </source>
</evidence>
<keyword evidence="7" id="KW-0139">CF(1)</keyword>
<dbReference type="PRINTS" id="PR00126">
    <property type="entry name" value="ATPASEGAMMA"/>
</dbReference>
<dbReference type="GO" id="GO:0045259">
    <property type="term" value="C:proton-transporting ATP synthase complex"/>
    <property type="evidence" value="ECO:0007669"/>
    <property type="project" value="UniProtKB-KW"/>
</dbReference>
<keyword evidence="6" id="KW-0472">Membrane</keyword>
<dbReference type="PANTHER" id="PTHR11693:SF22">
    <property type="entry name" value="ATP SYNTHASE SUBUNIT GAMMA, MITOCHONDRIAL"/>
    <property type="match status" value="1"/>
</dbReference>
<evidence type="ECO:0000256" key="6">
    <source>
        <dbReference type="ARBA" id="ARBA00023136"/>
    </source>
</evidence>
<evidence type="ECO:0000256" key="4">
    <source>
        <dbReference type="ARBA" id="ARBA00022781"/>
    </source>
</evidence>
<comment type="subcellular location">
    <subcellularLocation>
        <location evidence="1">Membrane</location>
        <topology evidence="1">Peripheral membrane protein</topology>
    </subcellularLocation>
</comment>
<dbReference type="EMBL" id="UINC01181715">
    <property type="protein sequence ID" value="SVD91543.1"/>
    <property type="molecule type" value="Genomic_DNA"/>
</dbReference>
<evidence type="ECO:0000256" key="2">
    <source>
        <dbReference type="ARBA" id="ARBA00007681"/>
    </source>
</evidence>
<dbReference type="GO" id="GO:0046933">
    <property type="term" value="F:proton-transporting ATP synthase activity, rotational mechanism"/>
    <property type="evidence" value="ECO:0007669"/>
    <property type="project" value="InterPro"/>
</dbReference>
<keyword evidence="3" id="KW-0813">Transport</keyword>
<name>A0A382Z7V4_9ZZZZ</name>
<dbReference type="PANTHER" id="PTHR11693">
    <property type="entry name" value="ATP SYNTHASE GAMMA CHAIN"/>
    <property type="match status" value="1"/>
</dbReference>
<evidence type="ECO:0000256" key="5">
    <source>
        <dbReference type="ARBA" id="ARBA00023065"/>
    </source>
</evidence>
<proteinExistence type="inferred from homology"/>
<keyword evidence="5" id="KW-0406">Ion transport</keyword>
<dbReference type="InterPro" id="IPR035968">
    <property type="entry name" value="ATP_synth_F1_ATPase_gsu"/>
</dbReference>
<keyword evidence="8" id="KW-0066">ATP synthesis</keyword>
<evidence type="ECO:0000256" key="7">
    <source>
        <dbReference type="ARBA" id="ARBA00023196"/>
    </source>
</evidence>
<feature type="non-terminal residue" evidence="9">
    <location>
        <position position="1"/>
    </location>
</feature>
<protein>
    <submittedName>
        <fullName evidence="9">Uncharacterized protein</fullName>
    </submittedName>
</protein>
<evidence type="ECO:0000256" key="8">
    <source>
        <dbReference type="ARBA" id="ARBA00023310"/>
    </source>
</evidence>
<accession>A0A382Z7V4</accession>
<dbReference type="SUPFAM" id="SSF52943">
    <property type="entry name" value="ATP synthase (F1-ATPase), gamma subunit"/>
    <property type="match status" value="1"/>
</dbReference>
<gene>
    <name evidence="9" type="ORF">METZ01_LOCUS444397</name>
</gene>
<evidence type="ECO:0000256" key="1">
    <source>
        <dbReference type="ARBA" id="ARBA00004170"/>
    </source>
</evidence>
<dbReference type="AlphaFoldDB" id="A0A382Z7V4"/>
<keyword evidence="4" id="KW-0375">Hydrogen ion transport</keyword>